<dbReference type="InterPro" id="IPR005467">
    <property type="entry name" value="His_kinase_dom"/>
</dbReference>
<evidence type="ECO:0000256" key="6">
    <source>
        <dbReference type="ARBA" id="ARBA00022777"/>
    </source>
</evidence>
<feature type="domain" description="Histidine kinase" evidence="9">
    <location>
        <begin position="271"/>
        <end position="463"/>
    </location>
</feature>
<dbReference type="EMBL" id="AOGK01000010">
    <property type="protein sequence ID" value="MDG5976121.1"/>
    <property type="molecule type" value="Genomic_DNA"/>
</dbReference>
<keyword evidence="6 11" id="KW-0418">Kinase</keyword>
<dbReference type="InterPro" id="IPR050482">
    <property type="entry name" value="Sensor_HK_TwoCompSys"/>
</dbReference>
<dbReference type="GO" id="GO:0000155">
    <property type="term" value="F:phosphorelay sensor kinase activity"/>
    <property type="evidence" value="ECO:0007669"/>
    <property type="project" value="InterPro"/>
</dbReference>
<evidence type="ECO:0000256" key="3">
    <source>
        <dbReference type="ARBA" id="ARBA00012438"/>
    </source>
</evidence>
<evidence type="ECO:0000256" key="5">
    <source>
        <dbReference type="ARBA" id="ARBA00022679"/>
    </source>
</evidence>
<dbReference type="OrthoDB" id="9782588at2"/>
<feature type="domain" description="HAMP" evidence="10">
    <location>
        <begin position="183"/>
        <end position="235"/>
    </location>
</feature>
<keyword evidence="7" id="KW-0902">Two-component regulatory system</keyword>
<dbReference type="AlphaFoldDB" id="A0A9X4NT58"/>
<feature type="transmembrane region" description="Helical" evidence="8">
    <location>
        <begin position="160"/>
        <end position="182"/>
    </location>
</feature>
<dbReference type="CDD" id="cd06225">
    <property type="entry name" value="HAMP"/>
    <property type="match status" value="1"/>
</dbReference>
<keyword evidence="8" id="KW-0472">Membrane</keyword>
<dbReference type="GO" id="GO:0046983">
    <property type="term" value="F:protein dimerization activity"/>
    <property type="evidence" value="ECO:0007669"/>
    <property type="project" value="InterPro"/>
</dbReference>
<evidence type="ECO:0000313" key="11">
    <source>
        <dbReference type="EMBL" id="MDG5976121.1"/>
    </source>
</evidence>
<keyword evidence="5" id="KW-0808">Transferase</keyword>
<dbReference type="Pfam" id="PF07730">
    <property type="entry name" value="HisKA_3"/>
    <property type="match status" value="1"/>
</dbReference>
<gene>
    <name evidence="11" type="ORF">H010_12714</name>
</gene>
<proteinExistence type="predicted"/>
<dbReference type="PROSITE" id="PS50109">
    <property type="entry name" value="HIS_KIN"/>
    <property type="match status" value="1"/>
</dbReference>
<evidence type="ECO:0000313" key="12">
    <source>
        <dbReference type="Proteomes" id="UP001152876"/>
    </source>
</evidence>
<evidence type="ECO:0000256" key="4">
    <source>
        <dbReference type="ARBA" id="ARBA00022553"/>
    </source>
</evidence>
<evidence type="ECO:0000256" key="8">
    <source>
        <dbReference type="SAM" id="Phobius"/>
    </source>
</evidence>
<dbReference type="Gene3D" id="3.30.565.10">
    <property type="entry name" value="Histidine kinase-like ATPase, C-terminal domain"/>
    <property type="match status" value="1"/>
</dbReference>
<name>A0A9X4NT58_9BURK</name>
<keyword evidence="12" id="KW-1185">Reference proteome</keyword>
<evidence type="ECO:0000256" key="7">
    <source>
        <dbReference type="ARBA" id="ARBA00023012"/>
    </source>
</evidence>
<dbReference type="EC" id="2.7.13.3" evidence="3"/>
<protein>
    <recommendedName>
        <fullName evidence="3">histidine kinase</fullName>
        <ecNumber evidence="3">2.7.13.3</ecNumber>
    </recommendedName>
</protein>
<dbReference type="InterPro" id="IPR036890">
    <property type="entry name" value="HATPase_C_sf"/>
</dbReference>
<comment type="caution">
    <text evidence="11">The sequence shown here is derived from an EMBL/GenBank/DDBJ whole genome shotgun (WGS) entry which is preliminary data.</text>
</comment>
<evidence type="ECO:0000259" key="9">
    <source>
        <dbReference type="PROSITE" id="PS50109"/>
    </source>
</evidence>
<dbReference type="InterPro" id="IPR003594">
    <property type="entry name" value="HATPase_dom"/>
</dbReference>
<dbReference type="Pfam" id="PF00672">
    <property type="entry name" value="HAMP"/>
    <property type="match status" value="1"/>
</dbReference>
<evidence type="ECO:0000256" key="1">
    <source>
        <dbReference type="ARBA" id="ARBA00000085"/>
    </source>
</evidence>
<dbReference type="SMART" id="SM00387">
    <property type="entry name" value="HATPase_c"/>
    <property type="match status" value="1"/>
</dbReference>
<dbReference type="PANTHER" id="PTHR24421:SF58">
    <property type="entry name" value="SIGNAL TRANSDUCTION HISTIDINE-PROTEIN KINASE_PHOSPHATASE UHPB"/>
    <property type="match status" value="1"/>
</dbReference>
<accession>A0A9X4NT58</accession>
<organism evidence="11 12">
    <name type="scientific">Hydrogenophaga taeniospiralis CCUG 15921</name>
    <dbReference type="NCBI Taxonomy" id="1281780"/>
    <lineage>
        <taxon>Bacteria</taxon>
        <taxon>Pseudomonadati</taxon>
        <taxon>Pseudomonadota</taxon>
        <taxon>Betaproteobacteria</taxon>
        <taxon>Burkholderiales</taxon>
        <taxon>Comamonadaceae</taxon>
        <taxon>Hydrogenophaga</taxon>
    </lineage>
</organism>
<keyword evidence="4" id="KW-0597">Phosphoprotein</keyword>
<reference evidence="11" key="1">
    <citation type="submission" date="2013-01" db="EMBL/GenBank/DDBJ databases">
        <title>Genome draft of Hydrogenophaga taeniospiralis 2K1.</title>
        <authorList>
            <person name="Gomila M."/>
            <person name="Lalucat J."/>
        </authorList>
    </citation>
    <scope>NUCLEOTIDE SEQUENCE</scope>
    <source>
        <strain evidence="11">CCUG 15921</strain>
    </source>
</reference>
<evidence type="ECO:0000259" key="10">
    <source>
        <dbReference type="PROSITE" id="PS50885"/>
    </source>
</evidence>
<dbReference type="SMART" id="SM00304">
    <property type="entry name" value="HAMP"/>
    <property type="match status" value="1"/>
</dbReference>
<keyword evidence="8" id="KW-1133">Transmembrane helix</keyword>
<dbReference type="InterPro" id="IPR003660">
    <property type="entry name" value="HAMP_dom"/>
</dbReference>
<evidence type="ECO:0000256" key="2">
    <source>
        <dbReference type="ARBA" id="ARBA00004370"/>
    </source>
</evidence>
<dbReference type="CDD" id="cd16917">
    <property type="entry name" value="HATPase_UhpB-NarQ-NarX-like"/>
    <property type="match status" value="1"/>
</dbReference>
<comment type="subcellular location">
    <subcellularLocation>
        <location evidence="2">Membrane</location>
    </subcellularLocation>
</comment>
<comment type="catalytic activity">
    <reaction evidence="1">
        <text>ATP + protein L-histidine = ADP + protein N-phospho-L-histidine.</text>
        <dbReference type="EC" id="2.7.13.3"/>
    </reaction>
</comment>
<dbReference type="PROSITE" id="PS50885">
    <property type="entry name" value="HAMP"/>
    <property type="match status" value="1"/>
</dbReference>
<dbReference type="Gene3D" id="6.10.340.10">
    <property type="match status" value="1"/>
</dbReference>
<dbReference type="RefSeq" id="WP_068172061.1">
    <property type="nucleotide sequence ID" value="NZ_AOGK01000010.1"/>
</dbReference>
<dbReference type="Proteomes" id="UP001152876">
    <property type="component" value="Unassembled WGS sequence"/>
</dbReference>
<dbReference type="Gene3D" id="1.20.5.1930">
    <property type="match status" value="1"/>
</dbReference>
<dbReference type="PANTHER" id="PTHR24421">
    <property type="entry name" value="NITRATE/NITRITE SENSOR PROTEIN NARX-RELATED"/>
    <property type="match status" value="1"/>
</dbReference>
<dbReference type="GO" id="GO:0016020">
    <property type="term" value="C:membrane"/>
    <property type="evidence" value="ECO:0007669"/>
    <property type="project" value="UniProtKB-SubCell"/>
</dbReference>
<dbReference type="SUPFAM" id="SSF55874">
    <property type="entry name" value="ATPase domain of HSP90 chaperone/DNA topoisomerase II/histidine kinase"/>
    <property type="match status" value="1"/>
</dbReference>
<dbReference type="InterPro" id="IPR011712">
    <property type="entry name" value="Sig_transdc_His_kin_sub3_dim/P"/>
</dbReference>
<sequence>MVEPLSPPLPLPRRRGVSLRLQLNLIVATLTGLFVAALVGLQIDGTRASVREEITASNRVATQLLERVSGIFSRGGPPAMLGFLEQLGRVRANDIVLVGDDGQVLYRSPPATYKQGRDAPEWFTAWVVPPLQRQLVRMPGATLAIEPNPSRAILDGWDHLVQLAGIAALALVALHVAVFWAVGRTLRPFARIVEGLRRLQAGDYATRLPPLPGREAALIGESVNRLGEAIETTLQQRIAAREARQRLSESRAWAQQVEQRLEAERKDIAAELHDELGQSVTAIRSLARSLMARLPTDDTTGREAAQMIDAEAARLYDAMHGMIPRLTPLTLGPLGLPDALRDLVAGLRLRHRAQVFDLHIEGPETPLDADTALAAYRTAQEALNNALKHSGARHLGLLLQHNAQTLALTVTDDGCGLPPPDQRPHRFGLPGLHERAAALGGRFDAQLRPEGGTQVRLELPCGGRPAEGGDA</sequence>
<dbReference type="Pfam" id="PF02518">
    <property type="entry name" value="HATPase_c"/>
    <property type="match status" value="1"/>
</dbReference>
<keyword evidence="8" id="KW-0812">Transmembrane</keyword>
<feature type="transmembrane region" description="Helical" evidence="8">
    <location>
        <begin position="21"/>
        <end position="43"/>
    </location>
</feature>